<dbReference type="EMBL" id="MU273538">
    <property type="protein sequence ID" value="KAI0032706.1"/>
    <property type="molecule type" value="Genomic_DNA"/>
</dbReference>
<dbReference type="Proteomes" id="UP000814128">
    <property type="component" value="Unassembled WGS sequence"/>
</dbReference>
<evidence type="ECO:0000313" key="2">
    <source>
        <dbReference type="Proteomes" id="UP000814128"/>
    </source>
</evidence>
<keyword evidence="2" id="KW-1185">Reference proteome</keyword>
<protein>
    <submittedName>
        <fullName evidence="1">Uncharacterized protein</fullName>
    </submittedName>
</protein>
<organism evidence="1 2">
    <name type="scientific">Vararia minispora EC-137</name>
    <dbReference type="NCBI Taxonomy" id="1314806"/>
    <lineage>
        <taxon>Eukaryota</taxon>
        <taxon>Fungi</taxon>
        <taxon>Dikarya</taxon>
        <taxon>Basidiomycota</taxon>
        <taxon>Agaricomycotina</taxon>
        <taxon>Agaricomycetes</taxon>
        <taxon>Russulales</taxon>
        <taxon>Lachnocladiaceae</taxon>
        <taxon>Vararia</taxon>
    </lineage>
</organism>
<evidence type="ECO:0000313" key="1">
    <source>
        <dbReference type="EMBL" id="KAI0032706.1"/>
    </source>
</evidence>
<accession>A0ACB8QMW4</accession>
<gene>
    <name evidence="1" type="ORF">K488DRAFT_70429</name>
</gene>
<name>A0ACB8QMW4_9AGAM</name>
<reference evidence="1" key="1">
    <citation type="submission" date="2021-02" db="EMBL/GenBank/DDBJ databases">
        <authorList>
            <consortium name="DOE Joint Genome Institute"/>
            <person name="Ahrendt S."/>
            <person name="Looney B.P."/>
            <person name="Miyauchi S."/>
            <person name="Morin E."/>
            <person name="Drula E."/>
            <person name="Courty P.E."/>
            <person name="Chicoki N."/>
            <person name="Fauchery L."/>
            <person name="Kohler A."/>
            <person name="Kuo A."/>
            <person name="Labutti K."/>
            <person name="Pangilinan J."/>
            <person name="Lipzen A."/>
            <person name="Riley R."/>
            <person name="Andreopoulos W."/>
            <person name="He G."/>
            <person name="Johnson J."/>
            <person name="Barry K.W."/>
            <person name="Grigoriev I.V."/>
            <person name="Nagy L."/>
            <person name="Hibbett D."/>
            <person name="Henrissat B."/>
            <person name="Matheny P.B."/>
            <person name="Labbe J."/>
            <person name="Martin F."/>
        </authorList>
    </citation>
    <scope>NUCLEOTIDE SEQUENCE</scope>
    <source>
        <strain evidence="1">EC-137</strain>
    </source>
</reference>
<sequence length="324" mass="34756">MSGHVNGNLNIIATRRGWSRNFTLSPETVAMMDYSTLEALLELSTLKQARARLRIFVEHPAGSGAFVLLRAWKDDGSLQAALVRTFFVERMQNGIITLLDIRDEEPAVPERAREWLKTRALPLGARASVAMSPSTSVEPAAHAPEGDDAAEPITPASAPTSTVAASGFFGFFNRAGPPAPPPKDHPSAPPSPPPSDPEAEMKKEEVMLAERGWKPVLRRLTTRRRQPRKETPSAVIHNADITAEGDGEPVEAPDPREMSADAMATPERPSLFKKGGSVLLGRKRSKKEVKGKSRAPAVAEDGTVDTEPPAAEDAPAEEGATASA</sequence>
<comment type="caution">
    <text evidence="1">The sequence shown here is derived from an EMBL/GenBank/DDBJ whole genome shotgun (WGS) entry which is preliminary data.</text>
</comment>
<proteinExistence type="predicted"/>
<reference evidence="1" key="2">
    <citation type="journal article" date="2022" name="New Phytol.">
        <title>Evolutionary transition to the ectomycorrhizal habit in the genomes of a hyperdiverse lineage of mushroom-forming fungi.</title>
        <authorList>
            <person name="Looney B."/>
            <person name="Miyauchi S."/>
            <person name="Morin E."/>
            <person name="Drula E."/>
            <person name="Courty P.E."/>
            <person name="Kohler A."/>
            <person name="Kuo A."/>
            <person name="LaButti K."/>
            <person name="Pangilinan J."/>
            <person name="Lipzen A."/>
            <person name="Riley R."/>
            <person name="Andreopoulos W."/>
            <person name="He G."/>
            <person name="Johnson J."/>
            <person name="Nolan M."/>
            <person name="Tritt A."/>
            <person name="Barry K.W."/>
            <person name="Grigoriev I.V."/>
            <person name="Nagy L.G."/>
            <person name="Hibbett D."/>
            <person name="Henrissat B."/>
            <person name="Matheny P.B."/>
            <person name="Labbe J."/>
            <person name="Martin F.M."/>
        </authorList>
    </citation>
    <scope>NUCLEOTIDE SEQUENCE</scope>
    <source>
        <strain evidence="1">EC-137</strain>
    </source>
</reference>